<gene>
    <name evidence="1" type="ORF">BO66DRAFT_426943</name>
</gene>
<evidence type="ECO:0000313" key="2">
    <source>
        <dbReference type="Proteomes" id="UP000249661"/>
    </source>
</evidence>
<keyword evidence="2" id="KW-1185">Reference proteome</keyword>
<sequence>MPPPLSPLCLPFFPPGQLLLTTSPTPPPRQPPKCRTFPYLNLSVRPHSFAFRLVELEPAINHIQRAQTSLHPISPVPPGTAEQCHTHPFSLESLKSTEVASIIAYFLLFSTEE</sequence>
<evidence type="ECO:0000313" key="1">
    <source>
        <dbReference type="EMBL" id="RAH72777.1"/>
    </source>
</evidence>
<reference evidence="1" key="1">
    <citation type="submission" date="2018-02" db="EMBL/GenBank/DDBJ databases">
        <title>The genomes of Aspergillus section Nigri reveals drivers in fungal speciation.</title>
        <authorList>
            <consortium name="DOE Joint Genome Institute"/>
            <person name="Vesth T.C."/>
            <person name="Nybo J."/>
            <person name="Theobald S."/>
            <person name="Brandl J."/>
            <person name="Frisvad J.C."/>
            <person name="Nielsen K.F."/>
            <person name="Lyhne E.K."/>
            <person name="Kogle M.E."/>
            <person name="Kuo A."/>
            <person name="Riley R."/>
            <person name="Clum A."/>
            <person name="Nolan M."/>
            <person name="Lipzen A."/>
            <person name="Salamov A."/>
            <person name="Henrissat B."/>
            <person name="Wiebenga A."/>
            <person name="De vries R.P."/>
            <person name="Grigoriev I.V."/>
            <person name="Mortensen U.H."/>
            <person name="Andersen M.R."/>
            <person name="Baker S.E."/>
        </authorList>
    </citation>
    <scope>NUCLEOTIDE SEQUENCE</scope>
    <source>
        <strain evidence="1">CBS 121060</strain>
    </source>
</reference>
<dbReference type="Proteomes" id="UP000249661">
    <property type="component" value="Unassembled WGS sequence"/>
</dbReference>
<name>A0ACD1HHC8_9EURO</name>
<dbReference type="EMBL" id="KZ824942">
    <property type="protein sequence ID" value="RAH72777.1"/>
    <property type="molecule type" value="Genomic_DNA"/>
</dbReference>
<protein>
    <submittedName>
        <fullName evidence="1">Uncharacterized protein</fullName>
    </submittedName>
</protein>
<organism evidence="1 2">
    <name type="scientific">Aspergillus aculeatinus CBS 121060</name>
    <dbReference type="NCBI Taxonomy" id="1448322"/>
    <lineage>
        <taxon>Eukaryota</taxon>
        <taxon>Fungi</taxon>
        <taxon>Dikarya</taxon>
        <taxon>Ascomycota</taxon>
        <taxon>Pezizomycotina</taxon>
        <taxon>Eurotiomycetes</taxon>
        <taxon>Eurotiomycetidae</taxon>
        <taxon>Eurotiales</taxon>
        <taxon>Aspergillaceae</taxon>
        <taxon>Aspergillus</taxon>
        <taxon>Aspergillus subgen. Circumdati</taxon>
    </lineage>
</organism>
<proteinExistence type="predicted"/>
<accession>A0ACD1HHC8</accession>